<evidence type="ECO:0000313" key="1">
    <source>
        <dbReference type="EMBL" id="KAJ4435583.1"/>
    </source>
</evidence>
<dbReference type="EMBL" id="JAJSOF020000023">
    <property type="protein sequence ID" value="KAJ4435583.1"/>
    <property type="molecule type" value="Genomic_DNA"/>
</dbReference>
<accession>A0ABQ8SN35</accession>
<gene>
    <name evidence="1" type="ORF">ANN_18199</name>
</gene>
<proteinExistence type="predicted"/>
<sequence>MRAYKLQLHQLKPDDCRKRANFSDEMIRRIDESSRFAVLASSDEVEEELDVNSVWENIRDNIKIAAEQSIGYYETNKRKPWFDEDCCMVVERRKQAKLKFLQEPVEANIDNYFNKRREANCTLRNKKRDDIIRNITSRRSRWAGNVARMGESRNAYRVLVRRPDGKRPLGRPRRSWEDNVKWI</sequence>
<evidence type="ECO:0000313" key="2">
    <source>
        <dbReference type="Proteomes" id="UP001148838"/>
    </source>
</evidence>
<comment type="caution">
    <text evidence="1">The sequence shown here is derived from an EMBL/GenBank/DDBJ whole genome shotgun (WGS) entry which is preliminary data.</text>
</comment>
<organism evidence="1 2">
    <name type="scientific">Periplaneta americana</name>
    <name type="common">American cockroach</name>
    <name type="synonym">Blatta americana</name>
    <dbReference type="NCBI Taxonomy" id="6978"/>
    <lineage>
        <taxon>Eukaryota</taxon>
        <taxon>Metazoa</taxon>
        <taxon>Ecdysozoa</taxon>
        <taxon>Arthropoda</taxon>
        <taxon>Hexapoda</taxon>
        <taxon>Insecta</taxon>
        <taxon>Pterygota</taxon>
        <taxon>Neoptera</taxon>
        <taxon>Polyneoptera</taxon>
        <taxon>Dictyoptera</taxon>
        <taxon>Blattodea</taxon>
        <taxon>Blattoidea</taxon>
        <taxon>Blattidae</taxon>
        <taxon>Blattinae</taxon>
        <taxon>Periplaneta</taxon>
    </lineage>
</organism>
<keyword evidence="2" id="KW-1185">Reference proteome</keyword>
<reference evidence="1 2" key="1">
    <citation type="journal article" date="2022" name="Allergy">
        <title>Genome assembly and annotation of Periplaneta americana reveal a comprehensive cockroach allergen profile.</title>
        <authorList>
            <person name="Wang L."/>
            <person name="Xiong Q."/>
            <person name="Saelim N."/>
            <person name="Wang L."/>
            <person name="Nong W."/>
            <person name="Wan A.T."/>
            <person name="Shi M."/>
            <person name="Liu X."/>
            <person name="Cao Q."/>
            <person name="Hui J.H.L."/>
            <person name="Sookrung N."/>
            <person name="Leung T.F."/>
            <person name="Tungtrongchitr A."/>
            <person name="Tsui S.K.W."/>
        </authorList>
    </citation>
    <scope>NUCLEOTIDE SEQUENCE [LARGE SCALE GENOMIC DNA]</scope>
    <source>
        <strain evidence="1">PWHHKU_190912</strain>
    </source>
</reference>
<protein>
    <submittedName>
        <fullName evidence="1">Uncharacterized protein</fullName>
    </submittedName>
</protein>
<name>A0ABQ8SN35_PERAM</name>
<dbReference type="Proteomes" id="UP001148838">
    <property type="component" value="Unassembled WGS sequence"/>
</dbReference>